<accession>A0A1L9NH06</accession>
<evidence type="ECO:0000256" key="2">
    <source>
        <dbReference type="ARBA" id="ARBA00022723"/>
    </source>
</evidence>
<dbReference type="SUPFAM" id="SSF57701">
    <property type="entry name" value="Zn2/Cys6 DNA-binding domain"/>
    <property type="match status" value="1"/>
</dbReference>
<evidence type="ECO:0000256" key="6">
    <source>
        <dbReference type="ARBA" id="ARBA00023163"/>
    </source>
</evidence>
<reference evidence="11" key="1">
    <citation type="journal article" date="2017" name="Genome Biol.">
        <title>Comparative genomics reveals high biological diversity and specific adaptations in the industrially and medically important fungal genus Aspergillus.</title>
        <authorList>
            <person name="de Vries R.P."/>
            <person name="Riley R."/>
            <person name="Wiebenga A."/>
            <person name="Aguilar-Osorio G."/>
            <person name="Amillis S."/>
            <person name="Uchima C.A."/>
            <person name="Anderluh G."/>
            <person name="Asadollahi M."/>
            <person name="Askin M."/>
            <person name="Barry K."/>
            <person name="Battaglia E."/>
            <person name="Bayram O."/>
            <person name="Benocci T."/>
            <person name="Braus-Stromeyer S.A."/>
            <person name="Caldana C."/>
            <person name="Canovas D."/>
            <person name="Cerqueira G.C."/>
            <person name="Chen F."/>
            <person name="Chen W."/>
            <person name="Choi C."/>
            <person name="Clum A."/>
            <person name="Dos Santos R.A."/>
            <person name="Damasio A.R."/>
            <person name="Diallinas G."/>
            <person name="Emri T."/>
            <person name="Fekete E."/>
            <person name="Flipphi M."/>
            <person name="Freyberg S."/>
            <person name="Gallo A."/>
            <person name="Gournas C."/>
            <person name="Habgood R."/>
            <person name="Hainaut M."/>
            <person name="Harispe M.L."/>
            <person name="Henrissat B."/>
            <person name="Hilden K.S."/>
            <person name="Hope R."/>
            <person name="Hossain A."/>
            <person name="Karabika E."/>
            <person name="Karaffa L."/>
            <person name="Karanyi Z."/>
            <person name="Krasevec N."/>
            <person name="Kuo A."/>
            <person name="Kusch H."/>
            <person name="LaButti K."/>
            <person name="Lagendijk E.L."/>
            <person name="Lapidus A."/>
            <person name="Levasseur A."/>
            <person name="Lindquist E."/>
            <person name="Lipzen A."/>
            <person name="Logrieco A.F."/>
            <person name="MacCabe A."/>
            <person name="Maekelae M.R."/>
            <person name="Malavazi I."/>
            <person name="Melin P."/>
            <person name="Meyer V."/>
            <person name="Mielnichuk N."/>
            <person name="Miskei M."/>
            <person name="Molnar A.P."/>
            <person name="Mule G."/>
            <person name="Ngan C.Y."/>
            <person name="Orejas M."/>
            <person name="Orosz E."/>
            <person name="Ouedraogo J.P."/>
            <person name="Overkamp K.M."/>
            <person name="Park H.-S."/>
            <person name="Perrone G."/>
            <person name="Piumi F."/>
            <person name="Punt P.J."/>
            <person name="Ram A.F."/>
            <person name="Ramon A."/>
            <person name="Rauscher S."/>
            <person name="Record E."/>
            <person name="Riano-Pachon D.M."/>
            <person name="Robert V."/>
            <person name="Roehrig J."/>
            <person name="Ruller R."/>
            <person name="Salamov A."/>
            <person name="Salih N.S."/>
            <person name="Samson R.A."/>
            <person name="Sandor E."/>
            <person name="Sanguinetti M."/>
            <person name="Schuetze T."/>
            <person name="Sepcic K."/>
            <person name="Shelest E."/>
            <person name="Sherlock G."/>
            <person name="Sophianopoulou V."/>
            <person name="Squina F.M."/>
            <person name="Sun H."/>
            <person name="Susca A."/>
            <person name="Todd R.B."/>
            <person name="Tsang A."/>
            <person name="Unkles S.E."/>
            <person name="van de Wiele N."/>
            <person name="van Rossen-Uffink D."/>
            <person name="Oliveira J.V."/>
            <person name="Vesth T.C."/>
            <person name="Visser J."/>
            <person name="Yu J.-H."/>
            <person name="Zhou M."/>
            <person name="Andersen M.R."/>
            <person name="Archer D.B."/>
            <person name="Baker S.E."/>
            <person name="Benoit I."/>
            <person name="Brakhage A.A."/>
            <person name="Braus G.H."/>
            <person name="Fischer R."/>
            <person name="Frisvad J.C."/>
            <person name="Goldman G.H."/>
            <person name="Houbraken J."/>
            <person name="Oakley B."/>
            <person name="Pocsi I."/>
            <person name="Scazzocchio C."/>
            <person name="Seiboth B."/>
            <person name="vanKuyk P.A."/>
            <person name="Wortman J."/>
            <person name="Dyer P.S."/>
            <person name="Grigoriev I.V."/>
        </authorList>
    </citation>
    <scope>NUCLEOTIDE SEQUENCE [LARGE SCALE GENOMIC DNA]</scope>
    <source>
        <strain evidence="11">CBS 134.48</strain>
    </source>
</reference>
<feature type="domain" description="Zn(2)-C6 fungal-type" evidence="9">
    <location>
        <begin position="21"/>
        <end position="51"/>
    </location>
</feature>
<keyword evidence="2" id="KW-0479">Metal-binding</keyword>
<evidence type="ECO:0000256" key="1">
    <source>
        <dbReference type="ARBA" id="ARBA00004123"/>
    </source>
</evidence>
<evidence type="ECO:0000256" key="7">
    <source>
        <dbReference type="ARBA" id="ARBA00023242"/>
    </source>
</evidence>
<dbReference type="SMART" id="SM00066">
    <property type="entry name" value="GAL4"/>
    <property type="match status" value="1"/>
</dbReference>
<dbReference type="Pfam" id="PF04082">
    <property type="entry name" value="Fungal_trans"/>
    <property type="match status" value="1"/>
</dbReference>
<dbReference type="Gene3D" id="4.10.240.10">
    <property type="entry name" value="Zn(2)-C6 fungal-type DNA-binding domain"/>
    <property type="match status" value="1"/>
</dbReference>
<evidence type="ECO:0000256" key="8">
    <source>
        <dbReference type="SAM" id="MobiDB-lite"/>
    </source>
</evidence>
<dbReference type="GO" id="GO:0009893">
    <property type="term" value="P:positive regulation of metabolic process"/>
    <property type="evidence" value="ECO:0007669"/>
    <property type="project" value="UniProtKB-ARBA"/>
</dbReference>
<dbReference type="GO" id="GO:0006351">
    <property type="term" value="P:DNA-templated transcription"/>
    <property type="evidence" value="ECO:0007669"/>
    <property type="project" value="InterPro"/>
</dbReference>
<name>A0A1L9NH06_ASPTC</name>
<keyword evidence="6" id="KW-0804">Transcription</keyword>
<dbReference type="OrthoDB" id="2154091at2759"/>
<dbReference type="AlphaFoldDB" id="A0A1L9NH06"/>
<evidence type="ECO:0000313" key="11">
    <source>
        <dbReference type="Proteomes" id="UP000184304"/>
    </source>
</evidence>
<dbReference type="STRING" id="767770.A0A1L9NH06"/>
<dbReference type="PROSITE" id="PS00463">
    <property type="entry name" value="ZN2_CY6_FUNGAL_1"/>
    <property type="match status" value="1"/>
</dbReference>
<keyword evidence="11" id="KW-1185">Reference proteome</keyword>
<keyword evidence="4" id="KW-0805">Transcription regulation</keyword>
<keyword evidence="7" id="KW-0539">Nucleus</keyword>
<keyword evidence="3" id="KW-0862">Zinc</keyword>
<feature type="region of interest" description="Disordered" evidence="8">
    <location>
        <begin position="149"/>
        <end position="169"/>
    </location>
</feature>
<dbReference type="Pfam" id="PF00172">
    <property type="entry name" value="Zn_clus"/>
    <property type="match status" value="1"/>
</dbReference>
<gene>
    <name evidence="10" type="ORF">ASPTUDRAFT_183585</name>
</gene>
<comment type="subcellular location">
    <subcellularLocation>
        <location evidence="1">Nucleus</location>
    </subcellularLocation>
</comment>
<evidence type="ECO:0000256" key="5">
    <source>
        <dbReference type="ARBA" id="ARBA00023125"/>
    </source>
</evidence>
<dbReference type="InterPro" id="IPR001138">
    <property type="entry name" value="Zn2Cys6_DnaBD"/>
</dbReference>
<sequence>MDSSRDGRSRAKSRGKYTTKACEECRRRRAKCDGVKPSCSRCLQWNVSCQYSGTEDGRRPASKSYVLLLRQRIESLEKLLDQHGINTIDHGSQPPGKGLDSFLVNEKIDETCTAMDSLCESLKGQLSLDESLNFDKDGEMRYFGPTSGRLGFQDLPSSGGNRKTSQHDPQADAALNSIDDYLGLTVPSPMIDEIPISLQNELINLYFTWEQPWYPIVDETLFRESMNSLGKYWSPLLHYSILALGSRYSDSLQVRLDSNDPNSAGLELLSRAKSLLHLEMENPTLVTIQALGVIGMVYFAIGKDAAGWLHHGMADRLCLDMGLNMDPAGFASTVTISAREARLRRQIYWTLYCHDKLSATYTGRICSMLNQQGAVELPSDMNDSAETVETSPEIRKTVVPLQRALVEICKITENILLSMWGPKPLVKGTERPEFLESNLLALRSWFYDLPQHLRIDRPNPVPQAYTLHMVYHTTKILLAKPFLMDPCYYDSPDTRTKTMEKAQTVCRDSAKTMCVVAQKYCRTFGNFRRSPISAMHSTLSAARVILEEPDCPSKRNQLRICLAALDGLSKSWHPARHIANNLRKLCPMLPSEVSPEGGNTTTVDLNIHDSTQKSFDLFGTTNNGAIPELHDMLGTDLAAWSQLPEDYGYFDLLNQATWDRAW</sequence>
<dbReference type="CDD" id="cd12148">
    <property type="entry name" value="fungal_TF_MHR"/>
    <property type="match status" value="1"/>
</dbReference>
<dbReference type="CDD" id="cd14723">
    <property type="entry name" value="ZIP_Ppr1"/>
    <property type="match status" value="1"/>
</dbReference>
<evidence type="ECO:0000256" key="3">
    <source>
        <dbReference type="ARBA" id="ARBA00022833"/>
    </source>
</evidence>
<dbReference type="Proteomes" id="UP000184304">
    <property type="component" value="Unassembled WGS sequence"/>
</dbReference>
<dbReference type="GO" id="GO:0003677">
    <property type="term" value="F:DNA binding"/>
    <property type="evidence" value="ECO:0007669"/>
    <property type="project" value="UniProtKB-KW"/>
</dbReference>
<dbReference type="GO" id="GO:0008270">
    <property type="term" value="F:zinc ion binding"/>
    <property type="evidence" value="ECO:0007669"/>
    <property type="project" value="InterPro"/>
</dbReference>
<dbReference type="SMART" id="SM00906">
    <property type="entry name" value="Fungal_trans"/>
    <property type="match status" value="1"/>
</dbReference>
<dbReference type="EMBL" id="KV878179">
    <property type="protein sequence ID" value="OJI88580.1"/>
    <property type="molecule type" value="Genomic_DNA"/>
</dbReference>
<dbReference type="PANTHER" id="PTHR31313">
    <property type="entry name" value="TY1 ENHANCER ACTIVATOR"/>
    <property type="match status" value="1"/>
</dbReference>
<dbReference type="PROSITE" id="PS50048">
    <property type="entry name" value="ZN2_CY6_FUNGAL_2"/>
    <property type="match status" value="1"/>
</dbReference>
<dbReference type="OMA" id="PWYPIVD"/>
<dbReference type="InterPro" id="IPR007219">
    <property type="entry name" value="XnlR_reg_dom"/>
</dbReference>
<proteinExistence type="predicted"/>
<dbReference type="VEuPathDB" id="FungiDB:ASPTUDRAFT_183585"/>
<evidence type="ECO:0000256" key="4">
    <source>
        <dbReference type="ARBA" id="ARBA00023015"/>
    </source>
</evidence>
<evidence type="ECO:0000313" key="10">
    <source>
        <dbReference type="EMBL" id="OJI88580.1"/>
    </source>
</evidence>
<organism evidence="10 11">
    <name type="scientific">Aspergillus tubingensis (strain CBS 134.48)</name>
    <dbReference type="NCBI Taxonomy" id="767770"/>
    <lineage>
        <taxon>Eukaryota</taxon>
        <taxon>Fungi</taxon>
        <taxon>Dikarya</taxon>
        <taxon>Ascomycota</taxon>
        <taxon>Pezizomycotina</taxon>
        <taxon>Eurotiomycetes</taxon>
        <taxon>Eurotiomycetidae</taxon>
        <taxon>Eurotiales</taxon>
        <taxon>Aspergillaceae</taxon>
        <taxon>Aspergillus</taxon>
        <taxon>Aspergillus subgen. Circumdati</taxon>
    </lineage>
</organism>
<dbReference type="CDD" id="cd00067">
    <property type="entry name" value="GAL4"/>
    <property type="match status" value="1"/>
</dbReference>
<protein>
    <recommendedName>
        <fullName evidence="9">Zn(2)-C6 fungal-type domain-containing protein</fullName>
    </recommendedName>
</protein>
<dbReference type="InterPro" id="IPR036864">
    <property type="entry name" value="Zn2-C6_fun-type_DNA-bd_sf"/>
</dbReference>
<dbReference type="InterPro" id="IPR051615">
    <property type="entry name" value="Transcr_Regulatory_Elem"/>
</dbReference>
<dbReference type="GO" id="GO:0000981">
    <property type="term" value="F:DNA-binding transcription factor activity, RNA polymerase II-specific"/>
    <property type="evidence" value="ECO:0007669"/>
    <property type="project" value="InterPro"/>
</dbReference>
<evidence type="ECO:0000259" key="9">
    <source>
        <dbReference type="PROSITE" id="PS50048"/>
    </source>
</evidence>
<dbReference type="GO" id="GO:0005634">
    <property type="term" value="C:nucleus"/>
    <property type="evidence" value="ECO:0007669"/>
    <property type="project" value="UniProtKB-SubCell"/>
</dbReference>
<dbReference type="PANTHER" id="PTHR31313:SF83">
    <property type="entry name" value="ZN(II)2CYS6 TRANSCRIPTION FACTOR (EUROFUNG)"/>
    <property type="match status" value="1"/>
</dbReference>
<keyword evidence="5" id="KW-0238">DNA-binding</keyword>